<protein>
    <recommendedName>
        <fullName evidence="7">BZIP domain-containing protein</fullName>
    </recommendedName>
</protein>
<dbReference type="Proteomes" id="UP001353858">
    <property type="component" value="Unassembled WGS sequence"/>
</dbReference>
<dbReference type="CDD" id="cd14689">
    <property type="entry name" value="bZIP_CREB3"/>
    <property type="match status" value="1"/>
</dbReference>
<sequence>MSRLSFEEYMGDNLENYGVPDPLTQLRKELDEIDIPANLNYENPGLMSSEFFDSVLSMEQSNFDSELDNGNLSNVDTDCGLSSDADELRMINNSSPESATSSTGYELNDFVLINNNTIEYSINSDPILNLNNKQQDLKKSQPIQIPSKIFINNPNGKKVIVTKPISVKNNRKTLTNTKQVFRVQSISGKGRSVLLPFNVTKMKNIKIINGKELQAENIKVTKIEDTIPVERAFVDSYEVSSPDTFDDDSDSIDTKSEPERQYPLLILSDEEKRLLSKEGICLPTHYPLTKHEERELKRIRRKIRNKISAQDSRKRKKEYVDGLEERIKQGAEEKKILMNRVKHLQQQNNRLIAQMNKLQALVFNTSGTKATPTTCLLIVLVSALLVSLPNLRIPQNSEWKDQQHVTARRALLSSQQATTEDTVNLDEFLLFNKEDDIVMFDEDNNTEEYNFNYEKRYENIGRNLLSEDMGDVDKDVRKTFSKLKGFLEDEYKGRKAKVHMEPFREKKFIEPDIDDDAPDIGHYPPAKRMKTDDILIDEDTYISNQQPKLPSNVVSAMVSVNASRKE</sequence>
<dbReference type="GO" id="GO:0000978">
    <property type="term" value="F:RNA polymerase II cis-regulatory region sequence-specific DNA binding"/>
    <property type="evidence" value="ECO:0007669"/>
    <property type="project" value="TreeGrafter"/>
</dbReference>
<keyword evidence="4" id="KW-0804">Transcription</keyword>
<dbReference type="PROSITE" id="PS50217">
    <property type="entry name" value="BZIP"/>
    <property type="match status" value="1"/>
</dbReference>
<gene>
    <name evidence="8" type="ORF">RN001_015823</name>
</gene>
<comment type="subcellular location">
    <subcellularLocation>
        <location evidence="1">Endoplasmic reticulum membrane</location>
        <topology evidence="1">Single-pass type II membrane protein</topology>
    </subcellularLocation>
</comment>
<keyword evidence="6" id="KW-0175">Coiled coil</keyword>
<feature type="coiled-coil region" evidence="6">
    <location>
        <begin position="320"/>
        <end position="361"/>
    </location>
</feature>
<dbReference type="Gene3D" id="1.20.5.170">
    <property type="match status" value="1"/>
</dbReference>
<evidence type="ECO:0000256" key="5">
    <source>
        <dbReference type="ARBA" id="ARBA00023242"/>
    </source>
</evidence>
<organism evidence="8 9">
    <name type="scientific">Aquatica leii</name>
    <dbReference type="NCBI Taxonomy" id="1421715"/>
    <lineage>
        <taxon>Eukaryota</taxon>
        <taxon>Metazoa</taxon>
        <taxon>Ecdysozoa</taxon>
        <taxon>Arthropoda</taxon>
        <taxon>Hexapoda</taxon>
        <taxon>Insecta</taxon>
        <taxon>Pterygota</taxon>
        <taxon>Neoptera</taxon>
        <taxon>Endopterygota</taxon>
        <taxon>Coleoptera</taxon>
        <taxon>Polyphaga</taxon>
        <taxon>Elateriformia</taxon>
        <taxon>Elateroidea</taxon>
        <taxon>Lampyridae</taxon>
        <taxon>Luciolinae</taxon>
        <taxon>Aquatica</taxon>
    </lineage>
</organism>
<keyword evidence="3" id="KW-0238">DNA-binding</keyword>
<dbReference type="InterPro" id="IPR004827">
    <property type="entry name" value="bZIP"/>
</dbReference>
<dbReference type="InterPro" id="IPR051381">
    <property type="entry name" value="CREB_ATF_subfamily"/>
</dbReference>
<evidence type="ECO:0000256" key="1">
    <source>
        <dbReference type="ARBA" id="ARBA00004648"/>
    </source>
</evidence>
<dbReference type="Pfam" id="PF00170">
    <property type="entry name" value="bZIP_1"/>
    <property type="match status" value="1"/>
</dbReference>
<dbReference type="InterPro" id="IPR046347">
    <property type="entry name" value="bZIP_sf"/>
</dbReference>
<evidence type="ECO:0000256" key="6">
    <source>
        <dbReference type="SAM" id="Coils"/>
    </source>
</evidence>
<dbReference type="GO" id="GO:0005789">
    <property type="term" value="C:endoplasmic reticulum membrane"/>
    <property type="evidence" value="ECO:0007669"/>
    <property type="project" value="UniProtKB-SubCell"/>
</dbReference>
<name>A0AAN7PMH2_9COLE</name>
<evidence type="ECO:0000259" key="7">
    <source>
        <dbReference type="PROSITE" id="PS50217"/>
    </source>
</evidence>
<dbReference type="GO" id="GO:0000981">
    <property type="term" value="F:DNA-binding transcription factor activity, RNA polymerase II-specific"/>
    <property type="evidence" value="ECO:0007669"/>
    <property type="project" value="TreeGrafter"/>
</dbReference>
<reference evidence="9" key="1">
    <citation type="submission" date="2023-01" db="EMBL/GenBank/DDBJ databases">
        <title>Key to firefly adult light organ development and bioluminescence: homeobox transcription factors regulate luciferase expression and transportation to peroxisome.</title>
        <authorList>
            <person name="Fu X."/>
        </authorList>
    </citation>
    <scope>NUCLEOTIDE SEQUENCE [LARGE SCALE GENOMIC DNA]</scope>
</reference>
<dbReference type="PANTHER" id="PTHR45996">
    <property type="entry name" value="AGAP001464-PB"/>
    <property type="match status" value="1"/>
</dbReference>
<evidence type="ECO:0000256" key="2">
    <source>
        <dbReference type="ARBA" id="ARBA00023015"/>
    </source>
</evidence>
<feature type="domain" description="BZIP" evidence="7">
    <location>
        <begin position="295"/>
        <end position="358"/>
    </location>
</feature>
<evidence type="ECO:0000256" key="4">
    <source>
        <dbReference type="ARBA" id="ARBA00023163"/>
    </source>
</evidence>
<accession>A0AAN7PMH2</accession>
<dbReference type="AlphaFoldDB" id="A0AAN7PMH2"/>
<evidence type="ECO:0000313" key="9">
    <source>
        <dbReference type="Proteomes" id="UP001353858"/>
    </source>
</evidence>
<keyword evidence="2" id="KW-0805">Transcription regulation</keyword>
<evidence type="ECO:0000256" key="3">
    <source>
        <dbReference type="ARBA" id="ARBA00023125"/>
    </source>
</evidence>
<dbReference type="EMBL" id="JARPUR010000008">
    <property type="protein sequence ID" value="KAK4871699.1"/>
    <property type="molecule type" value="Genomic_DNA"/>
</dbReference>
<comment type="caution">
    <text evidence="8">The sequence shown here is derived from an EMBL/GenBank/DDBJ whole genome shotgun (WGS) entry which is preliminary data.</text>
</comment>
<dbReference type="PANTHER" id="PTHR45996:SF3">
    <property type="entry name" value="CREB-H TRANSCRIPTION FACTOR HOMOLOG LET-607"/>
    <property type="match status" value="1"/>
</dbReference>
<evidence type="ECO:0000313" key="8">
    <source>
        <dbReference type="EMBL" id="KAK4871699.1"/>
    </source>
</evidence>
<keyword evidence="5" id="KW-0539">Nucleus</keyword>
<keyword evidence="9" id="KW-1185">Reference proteome</keyword>
<proteinExistence type="predicted"/>
<dbReference type="GO" id="GO:0005634">
    <property type="term" value="C:nucleus"/>
    <property type="evidence" value="ECO:0007669"/>
    <property type="project" value="TreeGrafter"/>
</dbReference>
<dbReference type="SMART" id="SM00338">
    <property type="entry name" value="BRLZ"/>
    <property type="match status" value="1"/>
</dbReference>
<dbReference type="SUPFAM" id="SSF57959">
    <property type="entry name" value="Leucine zipper domain"/>
    <property type="match status" value="1"/>
</dbReference>